<dbReference type="InterPro" id="IPR008181">
    <property type="entry name" value="dUTPase"/>
</dbReference>
<dbReference type="CDD" id="cd07557">
    <property type="entry name" value="trimeric_dUTPase"/>
    <property type="match status" value="1"/>
</dbReference>
<comment type="function">
    <text evidence="8">This enzyme is involved in nucleotide metabolism: it produces dUMP, the immediate precursor of thymidine nucleotides and it decreases the intracellular concentration of dUTP so that uracil cannot be incorporated into DNA.</text>
</comment>
<dbReference type="RefSeq" id="WP_129422873.1">
    <property type="nucleotide sequence ID" value="NZ_SDPW01000001.1"/>
</dbReference>
<organism evidence="10 11">
    <name type="scientific">Senegalimassilia faecalis</name>
    <dbReference type="NCBI Taxonomy" id="2509433"/>
    <lineage>
        <taxon>Bacteria</taxon>
        <taxon>Bacillati</taxon>
        <taxon>Actinomycetota</taxon>
        <taxon>Coriobacteriia</taxon>
        <taxon>Coriobacteriales</taxon>
        <taxon>Coriobacteriaceae</taxon>
        <taxon>Senegalimassilia</taxon>
    </lineage>
</organism>
<dbReference type="HAMAP" id="MF_00116">
    <property type="entry name" value="dUTPase_bact"/>
    <property type="match status" value="1"/>
</dbReference>
<dbReference type="FunFam" id="2.70.40.10:FF:000008">
    <property type="entry name" value="Deoxyuridine 5'-triphosphate nucleotidohydrolase"/>
    <property type="match status" value="1"/>
</dbReference>
<evidence type="ECO:0000256" key="5">
    <source>
        <dbReference type="ARBA" id="ARBA00022842"/>
    </source>
</evidence>
<dbReference type="UniPathway" id="UPA00610">
    <property type="reaction ID" value="UER00666"/>
</dbReference>
<dbReference type="GO" id="GO:0006226">
    <property type="term" value="P:dUMP biosynthetic process"/>
    <property type="evidence" value="ECO:0007669"/>
    <property type="project" value="UniProtKB-UniRule"/>
</dbReference>
<dbReference type="EMBL" id="SDPW01000001">
    <property type="protein sequence ID" value="RXZ53142.1"/>
    <property type="molecule type" value="Genomic_DNA"/>
</dbReference>
<dbReference type="Proteomes" id="UP000293345">
    <property type="component" value="Unassembled WGS sequence"/>
</dbReference>
<evidence type="ECO:0000256" key="7">
    <source>
        <dbReference type="ARBA" id="ARBA00047686"/>
    </source>
</evidence>
<comment type="pathway">
    <text evidence="8">Pyrimidine metabolism; dUMP biosynthesis; dUMP from dCTP (dUTP route): step 2/2.</text>
</comment>
<evidence type="ECO:0000259" key="9">
    <source>
        <dbReference type="Pfam" id="PF00692"/>
    </source>
</evidence>
<feature type="binding site" evidence="8">
    <location>
        <begin position="65"/>
        <end position="67"/>
    </location>
    <ligand>
        <name>substrate</name>
    </ligand>
</feature>
<evidence type="ECO:0000313" key="11">
    <source>
        <dbReference type="Proteomes" id="UP000293345"/>
    </source>
</evidence>
<dbReference type="Pfam" id="PF00692">
    <property type="entry name" value="dUTPase"/>
    <property type="match status" value="1"/>
</dbReference>
<dbReference type="AlphaFoldDB" id="A0A4Q2K1R7"/>
<evidence type="ECO:0000256" key="6">
    <source>
        <dbReference type="ARBA" id="ARBA00023080"/>
    </source>
</evidence>
<dbReference type="PANTHER" id="PTHR11241:SF0">
    <property type="entry name" value="DEOXYURIDINE 5'-TRIPHOSPHATE NUCLEOTIDOHYDROLASE"/>
    <property type="match status" value="1"/>
</dbReference>
<proteinExistence type="inferred from homology"/>
<dbReference type="GO" id="GO:0004170">
    <property type="term" value="F:dUTP diphosphatase activity"/>
    <property type="evidence" value="ECO:0007669"/>
    <property type="project" value="UniProtKB-UniRule"/>
</dbReference>
<dbReference type="Gene3D" id="2.70.40.10">
    <property type="match status" value="1"/>
</dbReference>
<evidence type="ECO:0000256" key="2">
    <source>
        <dbReference type="ARBA" id="ARBA00006581"/>
    </source>
</evidence>
<dbReference type="InterPro" id="IPR029054">
    <property type="entry name" value="dUTPase-like"/>
</dbReference>
<feature type="binding site" evidence="8">
    <location>
        <position position="78"/>
    </location>
    <ligand>
        <name>substrate</name>
    </ligand>
</feature>
<dbReference type="InterPro" id="IPR033704">
    <property type="entry name" value="dUTPase_trimeric"/>
</dbReference>
<keyword evidence="3 8" id="KW-0479">Metal-binding</keyword>
<dbReference type="InterPro" id="IPR036157">
    <property type="entry name" value="dUTPase-like_sf"/>
</dbReference>
<protein>
    <recommendedName>
        <fullName evidence="8">Deoxyuridine 5'-triphosphate nucleotidohydrolase</fullName>
        <shortName evidence="8">dUTPase</shortName>
        <ecNumber evidence="8">3.6.1.23</ecNumber>
    </recommendedName>
    <alternativeName>
        <fullName evidence="8">dUTP pyrophosphatase</fullName>
    </alternativeName>
</protein>
<comment type="catalytic activity">
    <reaction evidence="7 8">
        <text>dUTP + H2O = dUMP + diphosphate + H(+)</text>
        <dbReference type="Rhea" id="RHEA:10248"/>
        <dbReference type="ChEBI" id="CHEBI:15377"/>
        <dbReference type="ChEBI" id="CHEBI:15378"/>
        <dbReference type="ChEBI" id="CHEBI:33019"/>
        <dbReference type="ChEBI" id="CHEBI:61555"/>
        <dbReference type="ChEBI" id="CHEBI:246422"/>
        <dbReference type="EC" id="3.6.1.23"/>
    </reaction>
</comment>
<comment type="caution">
    <text evidence="10">The sequence shown here is derived from an EMBL/GenBank/DDBJ whole genome shotgun (WGS) entry which is preliminary data.</text>
</comment>
<evidence type="ECO:0000313" key="10">
    <source>
        <dbReference type="EMBL" id="RXZ53142.1"/>
    </source>
</evidence>
<dbReference type="NCBIfam" id="TIGR00576">
    <property type="entry name" value="dut"/>
    <property type="match status" value="1"/>
</dbReference>
<evidence type="ECO:0000256" key="8">
    <source>
        <dbReference type="HAMAP-Rule" id="MF_00116"/>
    </source>
</evidence>
<dbReference type="SUPFAM" id="SSF51283">
    <property type="entry name" value="dUTPase-like"/>
    <property type="match status" value="1"/>
</dbReference>
<reference evidence="10 11" key="1">
    <citation type="submission" date="2019-01" db="EMBL/GenBank/DDBJ databases">
        <title>Senegalimassilia sp. nov. KGMB04484 isolated human feces.</title>
        <authorList>
            <person name="Han K.-I."/>
            <person name="Kim J.-S."/>
            <person name="Lee K.C."/>
            <person name="Suh M.K."/>
            <person name="Eom M.K."/>
            <person name="Lee J.H."/>
            <person name="Park S.-H."/>
            <person name="Kang S.W."/>
            <person name="Park J.-E."/>
            <person name="Oh B.S."/>
            <person name="Yu S.Y."/>
            <person name="Choi S.-H."/>
            <person name="Lee D.H."/>
            <person name="Yoon H."/>
            <person name="Kim B.-Y."/>
            <person name="Lee J.H."/>
            <person name="Lee J.-S."/>
        </authorList>
    </citation>
    <scope>NUCLEOTIDE SEQUENCE [LARGE SCALE GENOMIC DNA]</scope>
    <source>
        <strain evidence="10 11">KGMB04484</strain>
    </source>
</reference>
<evidence type="ECO:0000256" key="3">
    <source>
        <dbReference type="ARBA" id="ARBA00022723"/>
    </source>
</evidence>
<keyword evidence="11" id="KW-1185">Reference proteome</keyword>
<comment type="caution">
    <text evidence="8">Lacks conserved residue(s) required for the propagation of feature annotation.</text>
</comment>
<keyword evidence="6 8" id="KW-0546">Nucleotide metabolism</keyword>
<keyword evidence="4 8" id="KW-0378">Hydrolase</keyword>
<sequence length="148" mass="15687">MTEVKIEIKALNEAAKIPSYAYSGDAGMDLRASESLTLQPFERALVPTGLAIALPEGYAGFVLPRSGLAIKHGITVVNTPGLIDSNYRGELKVILQNTDPHEPFTIHGGDRIAQLVVMPVPHMSFTPVAVLSNTERGEGGFGSSGVSE</sequence>
<feature type="domain" description="dUTPase-like" evidence="9">
    <location>
        <begin position="15"/>
        <end position="145"/>
    </location>
</feature>
<comment type="similarity">
    <text evidence="2 8">Belongs to the dUTPase family.</text>
</comment>
<keyword evidence="5 8" id="KW-0460">Magnesium</keyword>
<dbReference type="GO" id="GO:0046081">
    <property type="term" value="P:dUTP catabolic process"/>
    <property type="evidence" value="ECO:0007669"/>
    <property type="project" value="InterPro"/>
</dbReference>
<dbReference type="NCBIfam" id="NF001862">
    <property type="entry name" value="PRK00601.1"/>
    <property type="match status" value="1"/>
</dbReference>
<name>A0A4Q2K1R7_9ACTN</name>
<evidence type="ECO:0000256" key="4">
    <source>
        <dbReference type="ARBA" id="ARBA00022801"/>
    </source>
</evidence>
<gene>
    <name evidence="8" type="primary">dut</name>
    <name evidence="10" type="ORF">ET524_00485</name>
</gene>
<comment type="cofactor">
    <cofactor evidence="1 8">
        <name>Mg(2+)</name>
        <dbReference type="ChEBI" id="CHEBI:18420"/>
    </cofactor>
</comment>
<feature type="binding site" evidence="8">
    <location>
        <begin position="82"/>
        <end position="84"/>
    </location>
    <ligand>
        <name>substrate</name>
    </ligand>
</feature>
<accession>A0A4Q2K1R7</accession>
<dbReference type="GO" id="GO:0000287">
    <property type="term" value="F:magnesium ion binding"/>
    <property type="evidence" value="ECO:0007669"/>
    <property type="project" value="UniProtKB-UniRule"/>
</dbReference>
<evidence type="ECO:0000256" key="1">
    <source>
        <dbReference type="ARBA" id="ARBA00001946"/>
    </source>
</evidence>
<dbReference type="PANTHER" id="PTHR11241">
    <property type="entry name" value="DEOXYURIDINE 5'-TRIPHOSPHATE NUCLEOTIDOHYDROLASE"/>
    <property type="match status" value="1"/>
</dbReference>
<dbReference type="OrthoDB" id="9809956at2"/>
<dbReference type="EC" id="3.6.1.23" evidence="8"/>